<dbReference type="RefSeq" id="WP_006884226.1">
    <property type="nucleotide sequence ID" value="NZ_AOIU01000031.1"/>
</dbReference>
<dbReference type="GO" id="GO:0001682">
    <property type="term" value="P:tRNA 5'-leader removal"/>
    <property type="evidence" value="ECO:0007669"/>
    <property type="project" value="UniProtKB-UniRule"/>
</dbReference>
<dbReference type="OrthoDB" id="85765at2157"/>
<comment type="subunit">
    <text evidence="6">Consists of a catalytic RNA component and at least 4-5 protein subunits.</text>
</comment>
<dbReference type="Gene3D" id="3.20.20.140">
    <property type="entry name" value="Metal-dependent hydrolases"/>
    <property type="match status" value="1"/>
</dbReference>
<evidence type="ECO:0000313" key="9">
    <source>
        <dbReference type="Proteomes" id="UP000011626"/>
    </source>
</evidence>
<keyword evidence="1 6" id="KW-0963">Cytoplasm</keyword>
<keyword evidence="3 6" id="KW-0540">Nuclease</keyword>
<evidence type="ECO:0000313" key="8">
    <source>
        <dbReference type="EMBL" id="ELZ24122.1"/>
    </source>
</evidence>
<dbReference type="SUPFAM" id="SSF89550">
    <property type="entry name" value="PHP domain-like"/>
    <property type="match status" value="1"/>
</dbReference>
<evidence type="ECO:0000256" key="2">
    <source>
        <dbReference type="ARBA" id="ARBA00022694"/>
    </source>
</evidence>
<feature type="region of interest" description="Disordered" evidence="7">
    <location>
        <begin position="1"/>
        <end position="21"/>
    </location>
</feature>
<dbReference type="InterPro" id="IPR002738">
    <property type="entry name" value="RNase_P_p30"/>
</dbReference>
<evidence type="ECO:0000256" key="7">
    <source>
        <dbReference type="SAM" id="MobiDB-lite"/>
    </source>
</evidence>
<keyword evidence="9" id="KW-1185">Reference proteome</keyword>
<keyword evidence="5 6" id="KW-0378">Hydrolase</keyword>
<proteinExistence type="inferred from homology"/>
<dbReference type="GO" id="GO:0030677">
    <property type="term" value="C:ribonuclease P complex"/>
    <property type="evidence" value="ECO:0007669"/>
    <property type="project" value="UniProtKB-UniRule"/>
</dbReference>
<dbReference type="HAMAP" id="MF_00756">
    <property type="entry name" value="RNase_P_3"/>
    <property type="match status" value="1"/>
</dbReference>
<dbReference type="PATRIC" id="fig|797114.5.peg.2589"/>
<evidence type="ECO:0000256" key="6">
    <source>
        <dbReference type="HAMAP-Rule" id="MF_00756"/>
    </source>
</evidence>
<dbReference type="GO" id="GO:0005737">
    <property type="term" value="C:cytoplasm"/>
    <property type="evidence" value="ECO:0007669"/>
    <property type="project" value="UniProtKB-SubCell"/>
</dbReference>
<keyword evidence="2 6" id="KW-0819">tRNA processing</keyword>
<evidence type="ECO:0000256" key="3">
    <source>
        <dbReference type="ARBA" id="ARBA00022722"/>
    </source>
</evidence>
<dbReference type="EC" id="3.1.26.5" evidence="6"/>
<evidence type="ECO:0000256" key="4">
    <source>
        <dbReference type="ARBA" id="ARBA00022759"/>
    </source>
</evidence>
<comment type="function">
    <text evidence="6">Part of ribonuclease P, a protein complex that generates mature tRNA molecules by cleaving their 5'-ends.</text>
</comment>
<dbReference type="STRING" id="797114.C475_12772"/>
<reference evidence="8 9" key="1">
    <citation type="journal article" date="2014" name="PLoS Genet.">
        <title>Phylogenetically driven sequencing of extremely halophilic archaea reveals strategies for static and dynamic osmo-response.</title>
        <authorList>
            <person name="Becker E.A."/>
            <person name="Seitzer P.M."/>
            <person name="Tritt A."/>
            <person name="Larsen D."/>
            <person name="Krusor M."/>
            <person name="Yao A.I."/>
            <person name="Wu D."/>
            <person name="Madern D."/>
            <person name="Eisen J.A."/>
            <person name="Darling A.E."/>
            <person name="Facciotti M.T."/>
        </authorList>
    </citation>
    <scope>NUCLEOTIDE SEQUENCE [LARGE SCALE GENOMIC DNA]</scope>
    <source>
        <strain evidence="8 9">2-9-1</strain>
    </source>
</reference>
<organism evidence="8 9">
    <name type="scientific">Halosimplex carlsbadense 2-9-1</name>
    <dbReference type="NCBI Taxonomy" id="797114"/>
    <lineage>
        <taxon>Archaea</taxon>
        <taxon>Methanobacteriati</taxon>
        <taxon>Methanobacteriota</taxon>
        <taxon>Stenosarchaea group</taxon>
        <taxon>Halobacteria</taxon>
        <taxon>Halobacteriales</taxon>
        <taxon>Haloarculaceae</taxon>
        <taxon>Halosimplex</taxon>
    </lineage>
</organism>
<keyword evidence="4 6" id="KW-0255">Endonuclease</keyword>
<dbReference type="Proteomes" id="UP000011626">
    <property type="component" value="Unassembled WGS sequence"/>
</dbReference>
<dbReference type="AlphaFoldDB" id="M0CP03"/>
<dbReference type="InterPro" id="IPR016195">
    <property type="entry name" value="Pol/histidinol_Pase-like"/>
</dbReference>
<dbReference type="GO" id="GO:0004526">
    <property type="term" value="F:ribonuclease P activity"/>
    <property type="evidence" value="ECO:0007669"/>
    <property type="project" value="UniProtKB-UniRule"/>
</dbReference>
<dbReference type="Pfam" id="PF01876">
    <property type="entry name" value="RNase_P_p30"/>
    <property type="match status" value="1"/>
</dbReference>
<comment type="catalytic activity">
    <reaction evidence="6">
        <text>Endonucleolytic cleavage of RNA, removing 5'-extranucleotides from tRNA precursor.</text>
        <dbReference type="EC" id="3.1.26.5"/>
    </reaction>
</comment>
<protein>
    <recommendedName>
        <fullName evidence="6">Ribonuclease P protein component 3</fullName>
        <shortName evidence="6">RNase P component 3</shortName>
        <ecNumber evidence="6">3.1.26.5</ecNumber>
    </recommendedName>
    <alternativeName>
        <fullName evidence="6">Rpp30</fullName>
    </alternativeName>
</protein>
<evidence type="ECO:0000256" key="5">
    <source>
        <dbReference type="ARBA" id="ARBA00022801"/>
    </source>
</evidence>
<dbReference type="InterPro" id="IPR023539">
    <property type="entry name" value="RNase_P_comp-3_arc"/>
</dbReference>
<dbReference type="EMBL" id="AOIU01000031">
    <property type="protein sequence ID" value="ELZ24122.1"/>
    <property type="molecule type" value="Genomic_DNA"/>
</dbReference>
<accession>M0CP03</accession>
<comment type="subcellular location">
    <subcellularLocation>
        <location evidence="6">Cytoplasm</location>
    </subcellularLocation>
</comment>
<dbReference type="eggNOG" id="arCOG00307">
    <property type="taxonomic scope" value="Archaea"/>
</dbReference>
<comment type="caution">
    <text evidence="8">The sequence shown here is derived from an EMBL/GenBank/DDBJ whole genome shotgun (WGS) entry which is preliminary data.</text>
</comment>
<evidence type="ECO:0000256" key="1">
    <source>
        <dbReference type="ARBA" id="ARBA00022490"/>
    </source>
</evidence>
<sequence>MTDTDPDRDRDRDRRFEAVHAHPDGEATVARHASTAAEYGFDGVVVRNHGGAPAEFDTEEIGDRYGIDVVEGVEIRAEDPSRASGFVGNHRRSKTIVAVDGGSAAINRFAVEQPAVDVLAHPMAGDGDVNHVLANAAADNGVRFEFSLGRVLRADGGQRVQAIRGLRKLREIVEACDAPYVVSADPRSHLQLRAPRELVAVGEVLGFDPAQVRSGLAEWGWIVDRNRRLTSDAFVEPGVYRGSVADGHQANDDEAFD</sequence>
<comment type="similarity">
    <text evidence="6">Belongs to the eukaryotic/archaeal RNase P protein component 3 family.</text>
</comment>
<gene>
    <name evidence="6" type="primary">rnp3</name>
    <name evidence="8" type="ORF">C475_12772</name>
</gene>
<name>M0CP03_9EURY</name>